<keyword evidence="3" id="KW-0378">Hydrolase</keyword>
<keyword evidence="1" id="KW-1133">Transmembrane helix</keyword>
<evidence type="ECO:0000313" key="4">
    <source>
        <dbReference type="Proteomes" id="UP001275084"/>
    </source>
</evidence>
<keyword evidence="1" id="KW-0472">Membrane</keyword>
<dbReference type="Proteomes" id="UP001275084">
    <property type="component" value="Unassembled WGS sequence"/>
</dbReference>
<gene>
    <name evidence="3" type="ORF">B0T25DRAFT_333284</name>
</gene>
<evidence type="ECO:0000259" key="2">
    <source>
        <dbReference type="Pfam" id="PF12146"/>
    </source>
</evidence>
<feature type="transmembrane region" description="Helical" evidence="1">
    <location>
        <begin position="20"/>
        <end position="40"/>
    </location>
</feature>
<dbReference type="InterPro" id="IPR029058">
    <property type="entry name" value="AB_hydrolase_fold"/>
</dbReference>
<dbReference type="InterPro" id="IPR050266">
    <property type="entry name" value="AB_hydrolase_sf"/>
</dbReference>
<protein>
    <submittedName>
        <fullName evidence="3">Alpha/Beta hydrolase protein</fullName>
    </submittedName>
</protein>
<dbReference type="InterPro" id="IPR000073">
    <property type="entry name" value="AB_hydrolase_1"/>
</dbReference>
<dbReference type="AlphaFoldDB" id="A0AAJ0H5W2"/>
<dbReference type="Pfam" id="PF12146">
    <property type="entry name" value="Hydrolase_4"/>
    <property type="match status" value="1"/>
</dbReference>
<feature type="domain" description="Serine aminopeptidase S33" evidence="2">
    <location>
        <begin position="103"/>
        <end position="228"/>
    </location>
</feature>
<dbReference type="GO" id="GO:0046464">
    <property type="term" value="P:acylglycerol catabolic process"/>
    <property type="evidence" value="ECO:0007669"/>
    <property type="project" value="TreeGrafter"/>
</dbReference>
<dbReference type="GO" id="GO:0016020">
    <property type="term" value="C:membrane"/>
    <property type="evidence" value="ECO:0007669"/>
    <property type="project" value="TreeGrafter"/>
</dbReference>
<keyword evidence="4" id="KW-1185">Reference proteome</keyword>
<dbReference type="InterPro" id="IPR022742">
    <property type="entry name" value="Hydrolase_4"/>
</dbReference>
<organism evidence="3 4">
    <name type="scientific">Lasiosphaeria hispida</name>
    <dbReference type="NCBI Taxonomy" id="260671"/>
    <lineage>
        <taxon>Eukaryota</taxon>
        <taxon>Fungi</taxon>
        <taxon>Dikarya</taxon>
        <taxon>Ascomycota</taxon>
        <taxon>Pezizomycotina</taxon>
        <taxon>Sordariomycetes</taxon>
        <taxon>Sordariomycetidae</taxon>
        <taxon>Sordariales</taxon>
        <taxon>Lasiosphaeriaceae</taxon>
        <taxon>Lasiosphaeria</taxon>
    </lineage>
</organism>
<proteinExistence type="predicted"/>
<dbReference type="GO" id="GO:0047372">
    <property type="term" value="F:monoacylglycerol lipase activity"/>
    <property type="evidence" value="ECO:0007669"/>
    <property type="project" value="TreeGrafter"/>
</dbReference>
<sequence>MSFISRMWPLQANAATGSATTTAALVTITAVATATMLSLFRRALWPAHPKIIPSPLHTVIPRLSKLEADRLEYKPDEFPGARDVMTPYGSTRVYEWGPEAGPKVVFVHGISTSCQTLKKLAHALVEEKGCRVMLFDLFGRGFSDGVGDLPHDARLYTTQILLALASSPLPWTGSSAFRLIGYSMGGGIAVHFAAAFPHMVSSLVLLAPAGLIRAENFGVVTRFVFTTGLVPERLLAAITKRRLQRPIAASSKRANHATTTITTDPISASLAEAADPGPDNSTTPLERQVLRYVHWMLDHHPGFVPAFMACIRDAPLVGQEEAWRKLALREPGTTAVILGRADEIIDPEDYATDALPLVGGREHLHWILVPGGHDFPMTHAPETLGAIYTAWGME</sequence>
<dbReference type="SUPFAM" id="SSF53474">
    <property type="entry name" value="alpha/beta-Hydrolases"/>
    <property type="match status" value="1"/>
</dbReference>
<dbReference type="PRINTS" id="PR00111">
    <property type="entry name" value="ABHYDROLASE"/>
</dbReference>
<reference evidence="3" key="2">
    <citation type="submission" date="2023-06" db="EMBL/GenBank/DDBJ databases">
        <authorList>
            <consortium name="Lawrence Berkeley National Laboratory"/>
            <person name="Haridas S."/>
            <person name="Hensen N."/>
            <person name="Bonometti L."/>
            <person name="Westerberg I."/>
            <person name="Brannstrom I.O."/>
            <person name="Guillou S."/>
            <person name="Cros-Aarteil S."/>
            <person name="Calhoun S."/>
            <person name="Kuo A."/>
            <person name="Mondo S."/>
            <person name="Pangilinan J."/>
            <person name="Riley R."/>
            <person name="Labutti K."/>
            <person name="Andreopoulos B."/>
            <person name="Lipzen A."/>
            <person name="Chen C."/>
            <person name="Yanf M."/>
            <person name="Daum C."/>
            <person name="Ng V."/>
            <person name="Clum A."/>
            <person name="Steindorff A."/>
            <person name="Ohm R."/>
            <person name="Martin F."/>
            <person name="Silar P."/>
            <person name="Natvig D."/>
            <person name="Lalanne C."/>
            <person name="Gautier V."/>
            <person name="Ament-Velasquez S.L."/>
            <person name="Kruys A."/>
            <person name="Hutchinson M.I."/>
            <person name="Powell A.J."/>
            <person name="Barry K."/>
            <person name="Miller A.N."/>
            <person name="Grigoriev I.V."/>
            <person name="Debuchy R."/>
            <person name="Gladieux P."/>
            <person name="Thoren M.H."/>
            <person name="Johannesson H."/>
        </authorList>
    </citation>
    <scope>NUCLEOTIDE SEQUENCE</scope>
    <source>
        <strain evidence="3">CBS 955.72</strain>
    </source>
</reference>
<comment type="caution">
    <text evidence="3">The sequence shown here is derived from an EMBL/GenBank/DDBJ whole genome shotgun (WGS) entry which is preliminary data.</text>
</comment>
<evidence type="ECO:0000313" key="3">
    <source>
        <dbReference type="EMBL" id="KAK3341173.1"/>
    </source>
</evidence>
<evidence type="ECO:0000256" key="1">
    <source>
        <dbReference type="SAM" id="Phobius"/>
    </source>
</evidence>
<accession>A0AAJ0H5W2</accession>
<name>A0AAJ0H5W2_9PEZI</name>
<dbReference type="Gene3D" id="3.40.50.1820">
    <property type="entry name" value="alpha/beta hydrolase"/>
    <property type="match status" value="1"/>
</dbReference>
<dbReference type="PANTHER" id="PTHR43798:SF33">
    <property type="entry name" value="HYDROLASE, PUTATIVE (AFU_ORTHOLOGUE AFUA_2G14860)-RELATED"/>
    <property type="match status" value="1"/>
</dbReference>
<dbReference type="EMBL" id="JAUIQD010000008">
    <property type="protein sequence ID" value="KAK3341173.1"/>
    <property type="molecule type" value="Genomic_DNA"/>
</dbReference>
<keyword evidence="1" id="KW-0812">Transmembrane</keyword>
<reference evidence="3" key="1">
    <citation type="journal article" date="2023" name="Mol. Phylogenet. Evol.">
        <title>Genome-scale phylogeny and comparative genomics of the fungal order Sordariales.</title>
        <authorList>
            <person name="Hensen N."/>
            <person name="Bonometti L."/>
            <person name="Westerberg I."/>
            <person name="Brannstrom I.O."/>
            <person name="Guillou S."/>
            <person name="Cros-Aarteil S."/>
            <person name="Calhoun S."/>
            <person name="Haridas S."/>
            <person name="Kuo A."/>
            <person name="Mondo S."/>
            <person name="Pangilinan J."/>
            <person name="Riley R."/>
            <person name="LaButti K."/>
            <person name="Andreopoulos B."/>
            <person name="Lipzen A."/>
            <person name="Chen C."/>
            <person name="Yan M."/>
            <person name="Daum C."/>
            <person name="Ng V."/>
            <person name="Clum A."/>
            <person name="Steindorff A."/>
            <person name="Ohm R.A."/>
            <person name="Martin F."/>
            <person name="Silar P."/>
            <person name="Natvig D.O."/>
            <person name="Lalanne C."/>
            <person name="Gautier V."/>
            <person name="Ament-Velasquez S.L."/>
            <person name="Kruys A."/>
            <person name="Hutchinson M.I."/>
            <person name="Powell A.J."/>
            <person name="Barry K."/>
            <person name="Miller A.N."/>
            <person name="Grigoriev I.V."/>
            <person name="Debuchy R."/>
            <person name="Gladieux P."/>
            <person name="Hiltunen Thoren M."/>
            <person name="Johannesson H."/>
        </authorList>
    </citation>
    <scope>NUCLEOTIDE SEQUENCE</scope>
    <source>
        <strain evidence="3">CBS 955.72</strain>
    </source>
</reference>
<dbReference type="PANTHER" id="PTHR43798">
    <property type="entry name" value="MONOACYLGLYCEROL LIPASE"/>
    <property type="match status" value="1"/>
</dbReference>